<accession>A0A0E0IF79</accession>
<evidence type="ECO:0000313" key="14">
    <source>
        <dbReference type="Proteomes" id="UP000006591"/>
    </source>
</evidence>
<reference evidence="13" key="2">
    <citation type="submission" date="2018-04" db="EMBL/GenBank/DDBJ databases">
        <title>OnivRS2 (Oryza nivara Reference Sequence Version 2).</title>
        <authorList>
            <person name="Zhang J."/>
            <person name="Kudrna D."/>
            <person name="Lee S."/>
            <person name="Talag J."/>
            <person name="Rajasekar S."/>
            <person name="Welchert J."/>
            <person name="Hsing Y.-I."/>
            <person name="Wing R.A."/>
        </authorList>
    </citation>
    <scope>NUCLEOTIDE SEQUENCE [LARGE SCALE GENOMIC DNA]</scope>
    <source>
        <strain evidence="13">SL10</strain>
    </source>
</reference>
<dbReference type="Gene3D" id="1.10.10.10">
    <property type="entry name" value="Winged helix-like DNA-binding domain superfamily/Winged helix DNA-binding domain"/>
    <property type="match status" value="1"/>
</dbReference>
<dbReference type="InterPro" id="IPR036388">
    <property type="entry name" value="WH-like_DNA-bd_sf"/>
</dbReference>
<dbReference type="InterPro" id="IPR042197">
    <property type="entry name" value="Apaf_helical"/>
</dbReference>
<dbReference type="InterPro" id="IPR038005">
    <property type="entry name" value="RX-like_CC"/>
</dbReference>
<evidence type="ECO:0000256" key="8">
    <source>
        <dbReference type="SAM" id="MobiDB-lite"/>
    </source>
</evidence>
<dbReference type="InterPro" id="IPR032675">
    <property type="entry name" value="LRR_dom_sf"/>
</dbReference>
<dbReference type="Gene3D" id="1.20.5.4130">
    <property type="match status" value="1"/>
</dbReference>
<dbReference type="Gramene" id="ONIVA08G25140.3">
    <property type="protein sequence ID" value="ONIVA08G25140.3"/>
    <property type="gene ID" value="ONIVA08G25140"/>
</dbReference>
<feature type="compositionally biased region" description="Basic residues" evidence="8">
    <location>
        <begin position="24"/>
        <end position="35"/>
    </location>
</feature>
<protein>
    <submittedName>
        <fullName evidence="13">Uncharacterized protein</fullName>
    </submittedName>
</protein>
<evidence type="ECO:0000256" key="7">
    <source>
        <dbReference type="SAM" id="Coils"/>
    </source>
</evidence>
<dbReference type="Gene3D" id="3.80.10.10">
    <property type="entry name" value="Ribonuclease Inhibitor"/>
    <property type="match status" value="1"/>
</dbReference>
<dbReference type="Gene3D" id="3.40.50.300">
    <property type="entry name" value="P-loop containing nucleotide triphosphate hydrolases"/>
    <property type="match status" value="3"/>
</dbReference>
<feature type="domain" description="Disease resistance R13L4/SHOC-2-like LRR" evidence="12">
    <location>
        <begin position="1102"/>
        <end position="1203"/>
    </location>
</feature>
<dbReference type="SUPFAM" id="SSF52058">
    <property type="entry name" value="L domain-like"/>
    <property type="match status" value="1"/>
</dbReference>
<dbReference type="GO" id="GO:0043531">
    <property type="term" value="F:ADP binding"/>
    <property type="evidence" value="ECO:0007669"/>
    <property type="project" value="InterPro"/>
</dbReference>
<feature type="domain" description="Disease resistance N-terminal" evidence="10">
    <location>
        <begin position="56"/>
        <end position="133"/>
    </location>
</feature>
<dbReference type="InterPro" id="IPR027417">
    <property type="entry name" value="P-loop_NTPase"/>
</dbReference>
<proteinExistence type="inferred from homology"/>
<dbReference type="SUPFAM" id="SSF52540">
    <property type="entry name" value="P-loop containing nucleoside triphosphate hydrolases"/>
    <property type="match status" value="3"/>
</dbReference>
<evidence type="ECO:0000256" key="2">
    <source>
        <dbReference type="ARBA" id="ARBA00022614"/>
    </source>
</evidence>
<dbReference type="Proteomes" id="UP000006591">
    <property type="component" value="Chromosome 8"/>
</dbReference>
<keyword evidence="4" id="KW-0547">Nucleotide-binding</keyword>
<feature type="region of interest" description="Disordered" evidence="8">
    <location>
        <begin position="15"/>
        <end position="35"/>
    </location>
</feature>
<evidence type="ECO:0000259" key="10">
    <source>
        <dbReference type="Pfam" id="PF18052"/>
    </source>
</evidence>
<evidence type="ECO:0000256" key="6">
    <source>
        <dbReference type="ARBA" id="ARBA00023054"/>
    </source>
</evidence>
<keyword evidence="3" id="KW-0677">Repeat</keyword>
<dbReference type="Pfam" id="PF18052">
    <property type="entry name" value="Rx_N"/>
    <property type="match status" value="1"/>
</dbReference>
<dbReference type="PANTHER" id="PTHR23155:SF1114">
    <property type="entry name" value="OS02G0475500 PROTEIN"/>
    <property type="match status" value="1"/>
</dbReference>
<evidence type="ECO:0000259" key="11">
    <source>
        <dbReference type="Pfam" id="PF23559"/>
    </source>
</evidence>
<feature type="region of interest" description="Disordered" evidence="8">
    <location>
        <begin position="506"/>
        <end position="527"/>
    </location>
</feature>
<feature type="domain" description="Disease resistance protein winged helix" evidence="11">
    <location>
        <begin position="979"/>
        <end position="1051"/>
    </location>
</feature>
<dbReference type="GO" id="GO:0002758">
    <property type="term" value="P:innate immune response-activating signaling pathway"/>
    <property type="evidence" value="ECO:0007669"/>
    <property type="project" value="UniProtKB-ARBA"/>
</dbReference>
<feature type="domain" description="NB-ARC" evidence="9">
    <location>
        <begin position="695"/>
        <end position="882"/>
    </location>
</feature>
<evidence type="ECO:0000259" key="12">
    <source>
        <dbReference type="Pfam" id="PF23598"/>
    </source>
</evidence>
<dbReference type="eggNOG" id="KOG4658">
    <property type="taxonomic scope" value="Eukaryota"/>
</dbReference>
<sequence length="1501" mass="169888">MAYWPPVAIEAARSWPRESSSYRRPTHPNSKSKKRRELAMEATVVSVGKSVLDGALTYAKSAIAEEVTLQLGVQRDQGFIRDELEMMQSFLLVADKEHGHHEVLKTWVKQVRDVAYDVEDCLQDYAVRLEKPSWWRLPCTMLRERHRIANEMKELRAKVEDVSQRNMRYNLLGGSAAASKSSPITAAELQSTTIDDIEARRAAKQQEKVDLVQLITKNGHGLGVIAVWGTSGAAGTASIVRVAYQKVKGEFKCHAWVRLMHPFNAKEFIGNLVRQFKANSCEGIGMALDRTPSGVSVLNEMEAPDYNLLHDFSGYVSNNKYLIVLNGVSTIEEWDWIKTYLPNNDNGSRILVCTQQAEVASCCTEDGYKVSEMLQDGSFIKPLYVFYNEIKDSLTEQQDKAESSSNTTASVPSRTLQSVLEETEFIKLQKEPKSEIIELISKGGKVISVWGIGDGVEKSTALMRSVYDNLSDRFQRHAWFSMKCQFSHEKFIKTLVAQFHEGYTEDTEGTTDRKLQDDAQDSKTKMGTTESTRRLLANILSKHNCLIVFYGISSSTEWDFIVKNLPSDSNPANRIVVTTGEFSVAIHCSGEKQYTYKLETSNDKDAFSLLKMRVNSRLVSSDSTQMKSENKSSVDTADNTTRVHFDKMVQDDDLENLPGSILSPPKNFNTVAMKELTRSKTMLIVEEAQLIGRGKEKEEVIKLLSNRSPYRQVISVWGMGGIGKTTLVRSIYQSSELEKLKFERRAWVTVLRPFQPTELLRSLAQRLVEDSPGKKGESTLGGVTRNDLSIMAPKDLSEKLIQDLTGKKYLIVLDDLSSPVEWDLIIRNLPRNNNGSRIIVTTRPKGIARHCSNKEKNMHNIEGLTDEDALELFFNKVSKESDDSELKPDMIYILKEKPEMMEEAKIIIKKCGRLPLAIAAVGGFLSTRPQNITEWRKFSDHISAELDNNPSLEMINKILISSYEGLSYHLKSCFLYLSIFPEDHNIRHGRLLRRWIAEGYSRATRNKNAEKEAEEQFMILLNKSMIQQSRTITSNSGKTGFCQLHDLMREISVSKSEEENLVLVLDDHSTSRSKDKVRHLVVSQTWSRKKKNDMQNIVDVSHIRSLTVFGEWKSFFISKKMRMLRVLDLEDARGLQDHDLVPVGKLRHLKYLSLRGSEYIENLPHSFGNLSSLETLDIRGTWVTILPATFIKLQKLQFLHAGATPANEIDMRNFNLIPVIKSALHKICLRKKDTMDVFESHIWRMTNAWLRNLDLCGVATPSGIGKLRSLHTLGVVNITTGNSILKELDKLSQLRKLGVTGINKNNCKDLCSAIVNHGRLQALLLRAEGQLGLEGCLDGLSPPPEALESLKLYGNLVILPEWVNQLENLRKLSLRSTNLEVNATMHVLGKLPMLTILRLQDKTCKEKELSFCPGSFTSLTMLELVSWEHLSSVIFEERATPKLEVLRVDHCWHIDDVGISGIDTLACLQEVSLEGYYYSEFKEYLQEQLGMNKNKPNLKIL</sequence>
<organism evidence="13">
    <name type="scientific">Oryza nivara</name>
    <name type="common">Indian wild rice</name>
    <name type="synonym">Oryza sativa f. spontanea</name>
    <dbReference type="NCBI Taxonomy" id="4536"/>
    <lineage>
        <taxon>Eukaryota</taxon>
        <taxon>Viridiplantae</taxon>
        <taxon>Streptophyta</taxon>
        <taxon>Embryophyta</taxon>
        <taxon>Tracheophyta</taxon>
        <taxon>Spermatophyta</taxon>
        <taxon>Magnoliopsida</taxon>
        <taxon>Liliopsida</taxon>
        <taxon>Poales</taxon>
        <taxon>Poaceae</taxon>
        <taxon>BOP clade</taxon>
        <taxon>Oryzoideae</taxon>
        <taxon>Oryzeae</taxon>
        <taxon>Oryzinae</taxon>
        <taxon>Oryza</taxon>
    </lineage>
</organism>
<dbReference type="CDD" id="cd14798">
    <property type="entry name" value="RX-CC_like"/>
    <property type="match status" value="1"/>
</dbReference>
<dbReference type="GO" id="GO:0042742">
    <property type="term" value="P:defense response to bacterium"/>
    <property type="evidence" value="ECO:0007669"/>
    <property type="project" value="UniProtKB-ARBA"/>
</dbReference>
<dbReference type="Pfam" id="PF00931">
    <property type="entry name" value="NB-ARC"/>
    <property type="match status" value="3"/>
</dbReference>
<dbReference type="Pfam" id="PF23598">
    <property type="entry name" value="LRR_14"/>
    <property type="match status" value="2"/>
</dbReference>
<dbReference type="Pfam" id="PF23559">
    <property type="entry name" value="WHD_DRP"/>
    <property type="match status" value="1"/>
</dbReference>
<evidence type="ECO:0000313" key="13">
    <source>
        <dbReference type="EnsemblPlants" id="ONIVA08G25140.3"/>
    </source>
</evidence>
<dbReference type="InterPro" id="IPR055414">
    <property type="entry name" value="LRR_R13L4/SHOC2-like"/>
</dbReference>
<name>A0A0E0IF79_ORYNI</name>
<dbReference type="PRINTS" id="PR00364">
    <property type="entry name" value="DISEASERSIST"/>
</dbReference>
<feature type="compositionally biased region" description="Basic and acidic residues" evidence="8">
    <location>
        <begin position="510"/>
        <end position="524"/>
    </location>
</feature>
<keyword evidence="2" id="KW-0433">Leucine-rich repeat</keyword>
<dbReference type="InterPro" id="IPR002182">
    <property type="entry name" value="NB-ARC"/>
</dbReference>
<feature type="domain" description="NB-ARC" evidence="9">
    <location>
        <begin position="218"/>
        <end position="368"/>
    </location>
</feature>
<keyword evidence="5" id="KW-0611">Plant defense</keyword>
<feature type="domain" description="NB-ARC" evidence="9">
    <location>
        <begin position="435"/>
        <end position="616"/>
    </location>
</feature>
<keyword evidence="6 7" id="KW-0175">Coiled coil</keyword>
<comment type="similarity">
    <text evidence="1">Belongs to the disease resistance NB-LRR family.</text>
</comment>
<dbReference type="EnsemblPlants" id="ONIVA08G25140.3">
    <property type="protein sequence ID" value="ONIVA08G25140.3"/>
    <property type="gene ID" value="ONIVA08G25140"/>
</dbReference>
<evidence type="ECO:0000256" key="4">
    <source>
        <dbReference type="ARBA" id="ARBA00022741"/>
    </source>
</evidence>
<dbReference type="GO" id="GO:0009626">
    <property type="term" value="P:plant-type hypersensitive response"/>
    <property type="evidence" value="ECO:0007669"/>
    <property type="project" value="UniProtKB-ARBA"/>
</dbReference>
<feature type="domain" description="Disease resistance R13L4/SHOC-2-like LRR" evidence="12">
    <location>
        <begin position="1257"/>
        <end position="1497"/>
    </location>
</feature>
<dbReference type="FunFam" id="1.10.10.10:FF:000322">
    <property type="entry name" value="Probable disease resistance protein At1g63360"/>
    <property type="match status" value="1"/>
</dbReference>
<reference evidence="13" key="1">
    <citation type="submission" date="2015-04" db="UniProtKB">
        <authorList>
            <consortium name="EnsemblPlants"/>
        </authorList>
    </citation>
    <scope>IDENTIFICATION</scope>
    <source>
        <strain evidence="13">SL10</strain>
    </source>
</reference>
<dbReference type="Gene3D" id="1.10.8.430">
    <property type="entry name" value="Helical domain of apoptotic protease-activating factors"/>
    <property type="match status" value="1"/>
</dbReference>
<evidence type="ECO:0000256" key="5">
    <source>
        <dbReference type="ARBA" id="ARBA00022821"/>
    </source>
</evidence>
<dbReference type="PANTHER" id="PTHR23155">
    <property type="entry name" value="DISEASE RESISTANCE PROTEIN RP"/>
    <property type="match status" value="1"/>
</dbReference>
<dbReference type="InterPro" id="IPR044974">
    <property type="entry name" value="Disease_R_plants"/>
</dbReference>
<keyword evidence="14" id="KW-1185">Reference proteome</keyword>
<evidence type="ECO:0000256" key="1">
    <source>
        <dbReference type="ARBA" id="ARBA00008894"/>
    </source>
</evidence>
<evidence type="ECO:0000259" key="9">
    <source>
        <dbReference type="Pfam" id="PF00931"/>
    </source>
</evidence>
<dbReference type="STRING" id="4536.A0A0E0IF79"/>
<dbReference type="OMA" id="FLAYHIN"/>
<evidence type="ECO:0000256" key="3">
    <source>
        <dbReference type="ARBA" id="ARBA00022737"/>
    </source>
</evidence>
<dbReference type="InterPro" id="IPR041118">
    <property type="entry name" value="Rx_N"/>
</dbReference>
<dbReference type="InterPro" id="IPR058922">
    <property type="entry name" value="WHD_DRP"/>
</dbReference>
<feature type="coiled-coil region" evidence="7">
    <location>
        <begin position="145"/>
        <end position="172"/>
    </location>
</feature>